<evidence type="ECO:0000313" key="2">
    <source>
        <dbReference type="Proteomes" id="UP001497535"/>
    </source>
</evidence>
<reference evidence="1" key="1">
    <citation type="submission" date="2023-11" db="EMBL/GenBank/DDBJ databases">
        <authorList>
            <person name="Poullet M."/>
        </authorList>
    </citation>
    <scope>NUCLEOTIDE SEQUENCE</scope>
    <source>
        <strain evidence="1">E1834</strain>
    </source>
</reference>
<organism evidence="1 2">
    <name type="scientific">Meloidogyne enterolobii</name>
    <name type="common">Root-knot nematode worm</name>
    <name type="synonym">Meloidogyne mayaguensis</name>
    <dbReference type="NCBI Taxonomy" id="390850"/>
    <lineage>
        <taxon>Eukaryota</taxon>
        <taxon>Metazoa</taxon>
        <taxon>Ecdysozoa</taxon>
        <taxon>Nematoda</taxon>
        <taxon>Chromadorea</taxon>
        <taxon>Rhabditida</taxon>
        <taxon>Tylenchina</taxon>
        <taxon>Tylenchomorpha</taxon>
        <taxon>Tylenchoidea</taxon>
        <taxon>Meloidogynidae</taxon>
        <taxon>Meloidogyninae</taxon>
        <taxon>Meloidogyne</taxon>
    </lineage>
</organism>
<keyword evidence="2" id="KW-1185">Reference proteome</keyword>
<sequence>MDKQISENLNEKVEKLKEKLVNQFVLKNIGSKIEASSQLEIFAVKSSEIKKWYN</sequence>
<dbReference type="Proteomes" id="UP001497535">
    <property type="component" value="Unassembled WGS sequence"/>
</dbReference>
<dbReference type="EMBL" id="CAVMJV010000066">
    <property type="protein sequence ID" value="CAK5087588.1"/>
    <property type="molecule type" value="Genomic_DNA"/>
</dbReference>
<protein>
    <submittedName>
        <fullName evidence="1">Uncharacterized protein</fullName>
    </submittedName>
</protein>
<name>A0ACB1A8M5_MELEN</name>
<comment type="caution">
    <text evidence="1">The sequence shown here is derived from an EMBL/GenBank/DDBJ whole genome shotgun (WGS) entry which is preliminary data.</text>
</comment>
<proteinExistence type="predicted"/>
<accession>A0ACB1A8M5</accession>
<evidence type="ECO:0000313" key="1">
    <source>
        <dbReference type="EMBL" id="CAK5087588.1"/>
    </source>
</evidence>
<gene>
    <name evidence="1" type="ORF">MENTE1834_LOCUS35195</name>
</gene>